<dbReference type="Proteomes" id="UP001604277">
    <property type="component" value="Unassembled WGS sequence"/>
</dbReference>
<comment type="caution">
    <text evidence="1">The sequence shown here is derived from an EMBL/GenBank/DDBJ whole genome shotgun (WGS) entry which is preliminary data.</text>
</comment>
<dbReference type="EMBL" id="JBFOLJ010000007">
    <property type="protein sequence ID" value="KAL2521266.1"/>
    <property type="molecule type" value="Genomic_DNA"/>
</dbReference>
<accession>A0ABD1U8C0</accession>
<evidence type="ECO:0000313" key="2">
    <source>
        <dbReference type="Proteomes" id="UP001604277"/>
    </source>
</evidence>
<gene>
    <name evidence="1" type="ORF">Fot_25189</name>
</gene>
<sequence length="131" mass="15134">MEVLPNIHEEGYCCPRGPTSIYQILPRYLRSYPTPKREVIPNLGLISIYQVLPRYLKFYPTPRGRSYLILTKRDTIVQEVIPQYIRSYPTLQERGLPNLYKEGHYRPGGPTAIYQVLPISCPIPSQEEGPT</sequence>
<evidence type="ECO:0000313" key="1">
    <source>
        <dbReference type="EMBL" id="KAL2521266.1"/>
    </source>
</evidence>
<reference evidence="2" key="1">
    <citation type="submission" date="2024-07" db="EMBL/GenBank/DDBJ databases">
        <title>Two chromosome-level genome assemblies of Korean endemic species Abeliophyllum distichum and Forsythia ovata (Oleaceae).</title>
        <authorList>
            <person name="Jang H."/>
        </authorList>
    </citation>
    <scope>NUCLEOTIDE SEQUENCE [LARGE SCALE GENOMIC DNA]</scope>
</reference>
<organism evidence="1 2">
    <name type="scientific">Forsythia ovata</name>
    <dbReference type="NCBI Taxonomy" id="205694"/>
    <lineage>
        <taxon>Eukaryota</taxon>
        <taxon>Viridiplantae</taxon>
        <taxon>Streptophyta</taxon>
        <taxon>Embryophyta</taxon>
        <taxon>Tracheophyta</taxon>
        <taxon>Spermatophyta</taxon>
        <taxon>Magnoliopsida</taxon>
        <taxon>eudicotyledons</taxon>
        <taxon>Gunneridae</taxon>
        <taxon>Pentapetalae</taxon>
        <taxon>asterids</taxon>
        <taxon>lamiids</taxon>
        <taxon>Lamiales</taxon>
        <taxon>Oleaceae</taxon>
        <taxon>Forsythieae</taxon>
        <taxon>Forsythia</taxon>
    </lineage>
</organism>
<dbReference type="AlphaFoldDB" id="A0ABD1U8C0"/>
<name>A0ABD1U8C0_9LAMI</name>
<keyword evidence="2" id="KW-1185">Reference proteome</keyword>
<proteinExistence type="predicted"/>
<protein>
    <submittedName>
        <fullName evidence="1">Uncharacterized protein</fullName>
    </submittedName>
</protein>